<evidence type="ECO:0000256" key="1">
    <source>
        <dbReference type="SAM" id="Phobius"/>
    </source>
</evidence>
<keyword evidence="1" id="KW-0812">Transmembrane</keyword>
<evidence type="ECO:0000313" key="2">
    <source>
        <dbReference type="EMBL" id="NDV43032.1"/>
    </source>
</evidence>
<proteinExistence type="predicted"/>
<dbReference type="EMBL" id="JAAAMI010000002">
    <property type="protein sequence ID" value="NDV43032.1"/>
    <property type="molecule type" value="Genomic_DNA"/>
</dbReference>
<reference evidence="2 3" key="1">
    <citation type="submission" date="2020-01" db="EMBL/GenBank/DDBJ databases">
        <title>Muricauda sediminis sp.nov. 40Bstr401.</title>
        <authorList>
            <person name="Xue Z."/>
            <person name="Zhu S."/>
            <person name="Ren N."/>
            <person name="Chen T."/>
            <person name="Chen X."/>
            <person name="Chen J."/>
            <person name="Yang J."/>
        </authorList>
    </citation>
    <scope>NUCLEOTIDE SEQUENCE [LARGE SCALE GENOMIC DNA]</scope>
    <source>
        <strain evidence="2 3">40Bstr401</strain>
    </source>
</reference>
<feature type="transmembrane region" description="Helical" evidence="1">
    <location>
        <begin position="6"/>
        <end position="26"/>
    </location>
</feature>
<organism evidence="2 3">
    <name type="scientific">Flagellimonas sediminis</name>
    <dbReference type="NCBI Taxonomy" id="2696468"/>
    <lineage>
        <taxon>Bacteria</taxon>
        <taxon>Pseudomonadati</taxon>
        <taxon>Bacteroidota</taxon>
        <taxon>Flavobacteriia</taxon>
        <taxon>Flavobacteriales</taxon>
        <taxon>Flavobacteriaceae</taxon>
        <taxon>Flagellimonas</taxon>
    </lineage>
</organism>
<keyword evidence="3" id="KW-1185">Reference proteome</keyword>
<comment type="caution">
    <text evidence="2">The sequence shown here is derived from an EMBL/GenBank/DDBJ whole genome shotgun (WGS) entry which is preliminary data.</text>
</comment>
<dbReference type="Pfam" id="PF15956">
    <property type="entry name" value="DUF4760"/>
    <property type="match status" value="1"/>
</dbReference>
<dbReference type="InterPro" id="IPR031876">
    <property type="entry name" value="DUF4760"/>
</dbReference>
<dbReference type="RefSeq" id="WP_163634339.1">
    <property type="nucleotide sequence ID" value="NZ_JAAAMI010000002.1"/>
</dbReference>
<accession>A0A6I5KXE9</accession>
<name>A0A6I5KXE9_9FLAO</name>
<dbReference type="Proteomes" id="UP000468707">
    <property type="component" value="Unassembled WGS sequence"/>
</dbReference>
<keyword evidence="1" id="KW-0472">Membrane</keyword>
<protein>
    <submittedName>
        <fullName evidence="2">DUF4760 domain-containing protein</fullName>
    </submittedName>
</protein>
<dbReference type="AlphaFoldDB" id="A0A6I5KXE9"/>
<gene>
    <name evidence="2" type="ORF">GTK07_06790</name>
</gene>
<sequence>MDAYEWTSSILGFLSLVLIFGGLIYAGRQVYYLKQQVKLLIKENSDNQEWNRRKTSLDINLEILTEGFSKIADELNNFDISLKGKKYNEVVDSIDKNKLESFDSKLDRLLNYCEMISIGIKNNIIDKEISFDYGATMILRYYDFAEEFIKNKRNDQSSDTFCINLENLVKEWKVKVHDLDQKMRDQLVNAGKEKLG</sequence>
<evidence type="ECO:0000313" key="3">
    <source>
        <dbReference type="Proteomes" id="UP000468707"/>
    </source>
</evidence>
<keyword evidence="1" id="KW-1133">Transmembrane helix</keyword>